<feature type="region of interest" description="Disordered" evidence="1">
    <location>
        <begin position="1"/>
        <end position="90"/>
    </location>
</feature>
<gene>
    <name evidence="2" type="ORF">USDA257_c11680</name>
</gene>
<dbReference type="PATRIC" id="fig|1185652.3.peg.1213"/>
<dbReference type="EMBL" id="CP003563">
    <property type="protein sequence ID" value="AFL49759.1"/>
    <property type="molecule type" value="Genomic_DNA"/>
</dbReference>
<reference evidence="2 3" key="1">
    <citation type="journal article" date="2012" name="J. Bacteriol.">
        <title>Complete genome sequence of the broad-host-range strain Sinorhizobium fredii USDA257.</title>
        <authorList>
            <person name="Schuldes J."/>
            <person name="Rodriguez Orbegoso M."/>
            <person name="Schmeisser C."/>
            <person name="Krishnan H.B."/>
            <person name="Daniel R."/>
            <person name="Streit W.R."/>
        </authorList>
    </citation>
    <scope>NUCLEOTIDE SEQUENCE [LARGE SCALE GENOMIC DNA]</scope>
    <source>
        <strain evidence="2 3">USDA 257</strain>
    </source>
</reference>
<feature type="compositionally biased region" description="Polar residues" evidence="1">
    <location>
        <begin position="50"/>
        <end position="60"/>
    </location>
</feature>
<dbReference type="Proteomes" id="UP000006180">
    <property type="component" value="Chromosome"/>
</dbReference>
<dbReference type="AlphaFoldDB" id="I3X1K3"/>
<evidence type="ECO:0000256" key="1">
    <source>
        <dbReference type="SAM" id="MobiDB-lite"/>
    </source>
</evidence>
<dbReference type="RefSeq" id="WP_014761943.1">
    <property type="nucleotide sequence ID" value="NC_018000.1"/>
</dbReference>
<organism evidence="2 3">
    <name type="scientific">Sinorhizobium fredii (strain USDA 257)</name>
    <dbReference type="NCBI Taxonomy" id="1185652"/>
    <lineage>
        <taxon>Bacteria</taxon>
        <taxon>Pseudomonadati</taxon>
        <taxon>Pseudomonadota</taxon>
        <taxon>Alphaproteobacteria</taxon>
        <taxon>Hyphomicrobiales</taxon>
        <taxon>Rhizobiaceae</taxon>
        <taxon>Sinorhizobium/Ensifer group</taxon>
        <taxon>Sinorhizobium</taxon>
    </lineage>
</organism>
<feature type="compositionally biased region" description="Basic and acidic residues" evidence="1">
    <location>
        <begin position="17"/>
        <end position="33"/>
    </location>
</feature>
<dbReference type="KEGG" id="sfd:USDA257_c11680"/>
<proteinExistence type="predicted"/>
<evidence type="ECO:0000313" key="2">
    <source>
        <dbReference type="EMBL" id="AFL49759.1"/>
    </source>
</evidence>
<dbReference type="HOGENOM" id="CLU_2439159_0_0_5"/>
<sequence>MRDSLEEWDNQGGAVDKPLRRETQGRSGDDADGRRRRAKATKDRNELLQHGSSEPVQQFDNEPFANFKPGWRAGMLTPSPNPHRKGGKAA</sequence>
<evidence type="ECO:0000313" key="3">
    <source>
        <dbReference type="Proteomes" id="UP000006180"/>
    </source>
</evidence>
<accession>I3X1K3</accession>
<name>I3X1K3_SINF2</name>
<protein>
    <submittedName>
        <fullName evidence="2">Uncharacterized protein</fullName>
    </submittedName>
</protein>